<comment type="pathway">
    <text evidence="2">Amino-acid biosynthesis; L-serine biosynthesis; L-serine from 3-phospho-D-glycerate: step 3/3.</text>
</comment>
<dbReference type="PANTHER" id="PTHR43344:SF2">
    <property type="entry name" value="PHOSPHOSERINE PHOSPHATASE"/>
    <property type="match status" value="1"/>
</dbReference>
<sequence>MIKAVLSDFDGTIVTKDILDVVCGIVGKDKESQAINQQFHSGESIGLNALKTRINFLKGVDTDQIQKKINENYCLMPGASELFDFLNSKGIVSVLHSGNIIPILKTYQNILGITHIVGTQPQMNGGIIQGISDDAFPSVNFKLHGVKKILDSLSIKAEETIAIGDSPADKAVFDFARYSIAINPKGGIEKSATYTIKDDLAKAIPIIEGL</sequence>
<dbReference type="GO" id="GO:0005737">
    <property type="term" value="C:cytoplasm"/>
    <property type="evidence" value="ECO:0007669"/>
    <property type="project" value="TreeGrafter"/>
</dbReference>
<evidence type="ECO:0000256" key="5">
    <source>
        <dbReference type="ARBA" id="ARBA00022723"/>
    </source>
</evidence>
<dbReference type="PROSITE" id="PS01228">
    <property type="entry name" value="COF_1"/>
    <property type="match status" value="1"/>
</dbReference>
<dbReference type="SUPFAM" id="SSF56784">
    <property type="entry name" value="HAD-like"/>
    <property type="match status" value="1"/>
</dbReference>
<dbReference type="NCBIfam" id="TIGR01488">
    <property type="entry name" value="HAD-SF-IB"/>
    <property type="match status" value="1"/>
</dbReference>
<keyword evidence="5" id="KW-0479">Metal-binding</keyword>
<dbReference type="InterPro" id="IPR036412">
    <property type="entry name" value="HAD-like_sf"/>
</dbReference>
<dbReference type="Proteomes" id="UP000034344">
    <property type="component" value="Unassembled WGS sequence"/>
</dbReference>
<comment type="catalytic activity">
    <reaction evidence="10">
        <text>O-phospho-D-serine + H2O = D-serine + phosphate</text>
        <dbReference type="Rhea" id="RHEA:24873"/>
        <dbReference type="ChEBI" id="CHEBI:15377"/>
        <dbReference type="ChEBI" id="CHEBI:35247"/>
        <dbReference type="ChEBI" id="CHEBI:43474"/>
        <dbReference type="ChEBI" id="CHEBI:58680"/>
        <dbReference type="EC" id="3.1.3.3"/>
    </reaction>
</comment>
<comment type="catalytic activity">
    <reaction evidence="9">
        <text>O-phospho-L-serine + H2O = L-serine + phosphate</text>
        <dbReference type="Rhea" id="RHEA:21208"/>
        <dbReference type="ChEBI" id="CHEBI:15377"/>
        <dbReference type="ChEBI" id="CHEBI:33384"/>
        <dbReference type="ChEBI" id="CHEBI:43474"/>
        <dbReference type="ChEBI" id="CHEBI:57524"/>
        <dbReference type="EC" id="3.1.3.3"/>
    </reaction>
</comment>
<evidence type="ECO:0000256" key="7">
    <source>
        <dbReference type="ARBA" id="ARBA00022842"/>
    </source>
</evidence>
<evidence type="ECO:0000256" key="9">
    <source>
        <dbReference type="ARBA" id="ARBA00048138"/>
    </source>
</evidence>
<name>A0A0G0EKA8_9BACT</name>
<keyword evidence="6" id="KW-0378">Hydrolase</keyword>
<evidence type="ECO:0000256" key="6">
    <source>
        <dbReference type="ARBA" id="ARBA00022801"/>
    </source>
</evidence>
<dbReference type="AlphaFoldDB" id="A0A0G0EKA8"/>
<dbReference type="EC" id="3.1.3.3" evidence="3"/>
<evidence type="ECO:0000256" key="10">
    <source>
        <dbReference type="ARBA" id="ARBA00048523"/>
    </source>
</evidence>
<evidence type="ECO:0000256" key="4">
    <source>
        <dbReference type="ARBA" id="ARBA00022605"/>
    </source>
</evidence>
<evidence type="ECO:0000256" key="3">
    <source>
        <dbReference type="ARBA" id="ARBA00012640"/>
    </source>
</evidence>
<dbReference type="GO" id="GO:0006564">
    <property type="term" value="P:L-serine biosynthetic process"/>
    <property type="evidence" value="ECO:0007669"/>
    <property type="project" value="UniProtKB-KW"/>
</dbReference>
<dbReference type="EMBL" id="LBRS01000007">
    <property type="protein sequence ID" value="KKQ01515.1"/>
    <property type="molecule type" value="Genomic_DNA"/>
</dbReference>
<evidence type="ECO:0000256" key="2">
    <source>
        <dbReference type="ARBA" id="ARBA00005135"/>
    </source>
</evidence>
<gene>
    <name evidence="11" type="ORF">US11_C0007G0008</name>
</gene>
<keyword evidence="8" id="KW-0718">Serine biosynthesis</keyword>
<comment type="caution">
    <text evidence="11">The sequence shown here is derived from an EMBL/GenBank/DDBJ whole genome shotgun (WGS) entry which is preliminary data.</text>
</comment>
<evidence type="ECO:0000256" key="1">
    <source>
        <dbReference type="ARBA" id="ARBA00001946"/>
    </source>
</evidence>
<evidence type="ECO:0000313" key="11">
    <source>
        <dbReference type="EMBL" id="KKQ01515.1"/>
    </source>
</evidence>
<dbReference type="Pfam" id="PF12710">
    <property type="entry name" value="HAD"/>
    <property type="match status" value="1"/>
</dbReference>
<dbReference type="GO" id="GO:0000287">
    <property type="term" value="F:magnesium ion binding"/>
    <property type="evidence" value="ECO:0007669"/>
    <property type="project" value="TreeGrafter"/>
</dbReference>
<dbReference type="Gene3D" id="3.40.50.1000">
    <property type="entry name" value="HAD superfamily/HAD-like"/>
    <property type="match status" value="1"/>
</dbReference>
<reference evidence="11 12" key="1">
    <citation type="journal article" date="2015" name="Nature">
        <title>rRNA introns, odd ribosomes, and small enigmatic genomes across a large radiation of phyla.</title>
        <authorList>
            <person name="Brown C.T."/>
            <person name="Hug L.A."/>
            <person name="Thomas B.C."/>
            <person name="Sharon I."/>
            <person name="Castelle C.J."/>
            <person name="Singh A."/>
            <person name="Wilkins M.J."/>
            <person name="Williams K.H."/>
            <person name="Banfield J.F."/>
        </authorList>
    </citation>
    <scope>NUCLEOTIDE SEQUENCE [LARGE SCALE GENOMIC DNA]</scope>
</reference>
<dbReference type="PANTHER" id="PTHR43344">
    <property type="entry name" value="PHOSPHOSERINE PHOSPHATASE"/>
    <property type="match status" value="1"/>
</dbReference>
<organism evidence="11 12">
    <name type="scientific">Candidatus Roizmanbacteria bacterium GW2011_GWA2_36_23</name>
    <dbReference type="NCBI Taxonomy" id="1618480"/>
    <lineage>
        <taxon>Bacteria</taxon>
        <taxon>Candidatus Roizmaniibacteriota</taxon>
    </lineage>
</organism>
<dbReference type="InterPro" id="IPR023214">
    <property type="entry name" value="HAD_sf"/>
</dbReference>
<evidence type="ECO:0000313" key="12">
    <source>
        <dbReference type="Proteomes" id="UP000034344"/>
    </source>
</evidence>
<protein>
    <recommendedName>
        <fullName evidence="3">phosphoserine phosphatase</fullName>
        <ecNumber evidence="3">3.1.3.3</ecNumber>
    </recommendedName>
</protein>
<dbReference type="STRING" id="1618480.US11_C0007G0008"/>
<dbReference type="GO" id="GO:0036424">
    <property type="term" value="F:L-phosphoserine phosphatase activity"/>
    <property type="evidence" value="ECO:0007669"/>
    <property type="project" value="TreeGrafter"/>
</dbReference>
<comment type="cofactor">
    <cofactor evidence="1">
        <name>Mg(2+)</name>
        <dbReference type="ChEBI" id="CHEBI:18420"/>
    </cofactor>
</comment>
<keyword evidence="7" id="KW-0460">Magnesium</keyword>
<keyword evidence="4" id="KW-0028">Amino-acid biosynthesis</keyword>
<dbReference type="InterPro" id="IPR050582">
    <property type="entry name" value="HAD-like_SerB"/>
</dbReference>
<evidence type="ECO:0000256" key="8">
    <source>
        <dbReference type="ARBA" id="ARBA00023299"/>
    </source>
</evidence>
<proteinExistence type="predicted"/>
<accession>A0A0G0EKA8</accession>